<dbReference type="InterPro" id="IPR016215">
    <property type="entry name" value="NTA_MOA"/>
</dbReference>
<dbReference type="Gene3D" id="3.20.20.30">
    <property type="entry name" value="Luciferase-like domain"/>
    <property type="match status" value="1"/>
</dbReference>
<evidence type="ECO:0000256" key="4">
    <source>
        <dbReference type="ARBA" id="ARBA00023033"/>
    </source>
</evidence>
<evidence type="ECO:0000313" key="7">
    <source>
        <dbReference type="EMBL" id="GAA1703469.1"/>
    </source>
</evidence>
<dbReference type="RefSeq" id="WP_344072477.1">
    <property type="nucleotide sequence ID" value="NZ_BAAAPL010000002.1"/>
</dbReference>
<evidence type="ECO:0000256" key="3">
    <source>
        <dbReference type="ARBA" id="ARBA00023002"/>
    </source>
</evidence>
<evidence type="ECO:0000259" key="6">
    <source>
        <dbReference type="Pfam" id="PF00296"/>
    </source>
</evidence>
<dbReference type="Proteomes" id="UP001501690">
    <property type="component" value="Unassembled WGS sequence"/>
</dbReference>
<organism evidence="7 8">
    <name type="scientific">Microbacterium sediminicola</name>
    <dbReference type="NCBI Taxonomy" id="415210"/>
    <lineage>
        <taxon>Bacteria</taxon>
        <taxon>Bacillati</taxon>
        <taxon>Actinomycetota</taxon>
        <taxon>Actinomycetes</taxon>
        <taxon>Micrococcales</taxon>
        <taxon>Microbacteriaceae</taxon>
        <taxon>Microbacterium</taxon>
    </lineage>
</organism>
<keyword evidence="1" id="KW-0285">Flavoprotein</keyword>
<dbReference type="PIRSF" id="PIRSF000337">
    <property type="entry name" value="NTA_MOA"/>
    <property type="match status" value="1"/>
</dbReference>
<comment type="similarity">
    <text evidence="5">Belongs to the NtaA/SnaA/DszA monooxygenase family.</text>
</comment>
<keyword evidence="2" id="KW-0288">FMN</keyword>
<feature type="domain" description="Luciferase-like" evidence="6">
    <location>
        <begin position="28"/>
        <end position="383"/>
    </location>
</feature>
<proteinExistence type="inferred from homology"/>
<dbReference type="InterPro" id="IPR011251">
    <property type="entry name" value="Luciferase-like_dom"/>
</dbReference>
<comment type="caution">
    <text evidence="7">The sequence shown here is derived from an EMBL/GenBank/DDBJ whole genome shotgun (WGS) entry which is preliminary data.</text>
</comment>
<sequence>MSAPLHFGVFEILTPSNGVPTWRHPHGRAESYGDVSYWTDLARALDGAGFDFLFFADSYGYPLVNGTVPEEVLTHGILFPGYDPMLLVSAIAQAAPSLGIVVTSSTSLEQPFPTARRFATLDTFTGGRIGWNMVTGSTAQVTEGLFGITHYDHDTRYDVADDFVDLCRTLWEDAWDDDAIVFDREAGVLIDPDRVHEVAYRSEYFASHGLFKVPPGPQRTPMLFQAGASARGRDFGARNAEAMFIQGQNKEQAAKATRDIRARVEAAGRDPHSMKLLSGVTVTVAPTRAEAISKREELEELFSMDDAAVLFAGFTGIDLRSLDPSMRIEDIPRTDQGQTPLDRYRTVEGVDTVSDVLEAFRVQERGFIVTGNPRDVAEELVETAQYADIDGFMLEPTFGNTQAYTEFIELVVPELRRMGAWAEPDRSATLRERMGFAGPTPEFRPASRNTEVR</sequence>
<dbReference type="NCBIfam" id="TIGR03860">
    <property type="entry name" value="FMN_nitrolo"/>
    <property type="match status" value="1"/>
</dbReference>
<keyword evidence="3" id="KW-0560">Oxidoreductase</keyword>
<dbReference type="SUPFAM" id="SSF51679">
    <property type="entry name" value="Bacterial luciferase-like"/>
    <property type="match status" value="1"/>
</dbReference>
<dbReference type="PANTHER" id="PTHR30011">
    <property type="entry name" value="ALKANESULFONATE MONOOXYGENASE-RELATED"/>
    <property type="match status" value="1"/>
</dbReference>
<dbReference type="PANTHER" id="PTHR30011:SF16">
    <property type="entry name" value="C2H2 FINGER DOMAIN TRANSCRIPTION FACTOR (EUROFUNG)-RELATED"/>
    <property type="match status" value="1"/>
</dbReference>
<keyword evidence="4" id="KW-0503">Monooxygenase</keyword>
<accession>A0ABP4UD95</accession>
<protein>
    <submittedName>
        <fullName evidence="7">LLM class flavin-dependent oxidoreductase</fullName>
    </submittedName>
</protein>
<dbReference type="InterPro" id="IPR051260">
    <property type="entry name" value="Diverse_substr_monoxygenases"/>
</dbReference>
<evidence type="ECO:0000313" key="8">
    <source>
        <dbReference type="Proteomes" id="UP001501690"/>
    </source>
</evidence>
<evidence type="ECO:0000256" key="1">
    <source>
        <dbReference type="ARBA" id="ARBA00022630"/>
    </source>
</evidence>
<dbReference type="Pfam" id="PF00296">
    <property type="entry name" value="Bac_luciferase"/>
    <property type="match status" value="1"/>
</dbReference>
<dbReference type="InterPro" id="IPR036661">
    <property type="entry name" value="Luciferase-like_sf"/>
</dbReference>
<keyword evidence="8" id="KW-1185">Reference proteome</keyword>
<dbReference type="EMBL" id="BAAAPL010000002">
    <property type="protein sequence ID" value="GAA1703469.1"/>
    <property type="molecule type" value="Genomic_DNA"/>
</dbReference>
<gene>
    <name evidence="7" type="ORF">GCM10009808_21720</name>
</gene>
<evidence type="ECO:0000256" key="5">
    <source>
        <dbReference type="ARBA" id="ARBA00033748"/>
    </source>
</evidence>
<reference evidence="8" key="1">
    <citation type="journal article" date="2019" name="Int. J. Syst. Evol. Microbiol.">
        <title>The Global Catalogue of Microorganisms (GCM) 10K type strain sequencing project: providing services to taxonomists for standard genome sequencing and annotation.</title>
        <authorList>
            <consortium name="The Broad Institute Genomics Platform"/>
            <consortium name="The Broad Institute Genome Sequencing Center for Infectious Disease"/>
            <person name="Wu L."/>
            <person name="Ma J."/>
        </authorList>
    </citation>
    <scope>NUCLEOTIDE SEQUENCE [LARGE SCALE GENOMIC DNA]</scope>
    <source>
        <strain evidence="8">JCM 15577</strain>
    </source>
</reference>
<evidence type="ECO:0000256" key="2">
    <source>
        <dbReference type="ARBA" id="ARBA00022643"/>
    </source>
</evidence>
<name>A0ABP4UD95_9MICO</name>